<dbReference type="InterPro" id="IPR013656">
    <property type="entry name" value="PAS_4"/>
</dbReference>
<dbReference type="InterPro" id="IPR000014">
    <property type="entry name" value="PAS"/>
</dbReference>
<dbReference type="FunFam" id="2.60.40.10:FF:000791">
    <property type="entry name" value="Two-component system sensor histidine kinase/response regulator"/>
    <property type="match status" value="1"/>
</dbReference>
<feature type="domain" description="Histidine kinase" evidence="6">
    <location>
        <begin position="1615"/>
        <end position="1917"/>
    </location>
</feature>
<dbReference type="Pfam" id="PF13426">
    <property type="entry name" value="PAS_9"/>
    <property type="match status" value="1"/>
</dbReference>
<dbReference type="Gene3D" id="3.30.565.10">
    <property type="entry name" value="Histidine kinase-like ATPase, C-terminal domain"/>
    <property type="match status" value="1"/>
</dbReference>
<dbReference type="InterPro" id="IPR036890">
    <property type="entry name" value="HATPase_C_sf"/>
</dbReference>
<evidence type="ECO:0000259" key="6">
    <source>
        <dbReference type="PROSITE" id="PS50109"/>
    </source>
</evidence>
<dbReference type="Pfam" id="PF07495">
    <property type="entry name" value="Y_Y_Y"/>
    <property type="match status" value="1"/>
</dbReference>
<feature type="domain" description="PAS" evidence="7">
    <location>
        <begin position="946"/>
        <end position="1016"/>
    </location>
</feature>
<name>A0A0S6WAU4_VECG1</name>
<dbReference type="EMBL" id="DF820463">
    <property type="protein sequence ID" value="GAK55030.1"/>
    <property type="molecule type" value="Genomic_DNA"/>
</dbReference>
<dbReference type="eggNOG" id="COG3292">
    <property type="taxonomic scope" value="Bacteria"/>
</dbReference>
<dbReference type="InterPro" id="IPR013767">
    <property type="entry name" value="PAS_fold"/>
</dbReference>
<dbReference type="PROSITE" id="PS50109">
    <property type="entry name" value="HIS_KIN"/>
    <property type="match status" value="1"/>
</dbReference>
<dbReference type="Gene3D" id="2.130.10.10">
    <property type="entry name" value="YVTN repeat-like/Quinoprotein amine dehydrogenase"/>
    <property type="match status" value="2"/>
</dbReference>
<dbReference type="InterPro" id="IPR003594">
    <property type="entry name" value="HATPase_dom"/>
</dbReference>
<dbReference type="SMART" id="SM00387">
    <property type="entry name" value="HATPase_c"/>
    <property type="match status" value="1"/>
</dbReference>
<dbReference type="InterPro" id="IPR004358">
    <property type="entry name" value="Sig_transdc_His_kin-like_C"/>
</dbReference>
<evidence type="ECO:0000259" key="7">
    <source>
        <dbReference type="PROSITE" id="PS50112"/>
    </source>
</evidence>
<dbReference type="InterPro" id="IPR013655">
    <property type="entry name" value="PAS_fold_3"/>
</dbReference>
<dbReference type="HOGENOM" id="CLU_000445_28_2_0"/>
<dbReference type="Gene3D" id="3.30.450.20">
    <property type="entry name" value="PAS domain"/>
    <property type="match status" value="5"/>
</dbReference>
<dbReference type="SUPFAM" id="SSF47384">
    <property type="entry name" value="Homodimeric domain of signal transducing histidine kinase"/>
    <property type="match status" value="1"/>
</dbReference>
<organism evidence="9">
    <name type="scientific">Vecturithrix granuli</name>
    <dbReference type="NCBI Taxonomy" id="1499967"/>
    <lineage>
        <taxon>Bacteria</taxon>
        <taxon>Candidatus Moduliflexota</taxon>
        <taxon>Candidatus Vecturitrichia</taxon>
        <taxon>Candidatus Vecturitrichales</taxon>
        <taxon>Candidatus Vecturitrichaceae</taxon>
        <taxon>Candidatus Vecturithrix</taxon>
    </lineage>
</organism>
<dbReference type="Pfam" id="PF00989">
    <property type="entry name" value="PAS"/>
    <property type="match status" value="1"/>
</dbReference>
<dbReference type="PRINTS" id="PR00344">
    <property type="entry name" value="BCTRLSENSOR"/>
</dbReference>
<feature type="domain" description="PAC" evidence="8">
    <location>
        <begin position="1397"/>
        <end position="1456"/>
    </location>
</feature>
<feature type="coiled-coil region" evidence="4">
    <location>
        <begin position="912"/>
        <end position="959"/>
    </location>
</feature>
<feature type="domain" description="PAS" evidence="7">
    <location>
        <begin position="1072"/>
        <end position="1144"/>
    </location>
</feature>
<keyword evidence="3" id="KW-0597">Phosphoprotein</keyword>
<evidence type="ECO:0000256" key="5">
    <source>
        <dbReference type="SAM" id="Phobius"/>
    </source>
</evidence>
<accession>A0A0S6WAU4</accession>
<dbReference type="InterPro" id="IPR000700">
    <property type="entry name" value="PAS-assoc_C"/>
</dbReference>
<keyword evidence="10" id="KW-1185">Reference proteome</keyword>
<gene>
    <name evidence="9" type="ORF">U27_01861</name>
</gene>
<dbReference type="PANTHER" id="PTHR43547:SF2">
    <property type="entry name" value="HYBRID SIGNAL TRANSDUCTION HISTIDINE KINASE C"/>
    <property type="match status" value="1"/>
</dbReference>
<keyword evidence="9" id="KW-0808">Transferase</keyword>
<dbReference type="Pfam" id="PF08448">
    <property type="entry name" value="PAS_4"/>
    <property type="match status" value="2"/>
</dbReference>
<dbReference type="InterPro" id="IPR036097">
    <property type="entry name" value="HisK_dim/P_sf"/>
</dbReference>
<dbReference type="PANTHER" id="PTHR43547">
    <property type="entry name" value="TWO-COMPONENT HISTIDINE KINASE"/>
    <property type="match status" value="1"/>
</dbReference>
<evidence type="ECO:0000256" key="3">
    <source>
        <dbReference type="ARBA" id="ARBA00022553"/>
    </source>
</evidence>
<evidence type="ECO:0000313" key="10">
    <source>
        <dbReference type="Proteomes" id="UP000030661"/>
    </source>
</evidence>
<dbReference type="GO" id="GO:0006355">
    <property type="term" value="P:regulation of DNA-templated transcription"/>
    <property type="evidence" value="ECO:0007669"/>
    <property type="project" value="InterPro"/>
</dbReference>
<feature type="domain" description="PAS" evidence="7">
    <location>
        <begin position="1457"/>
        <end position="1509"/>
    </location>
</feature>
<dbReference type="Proteomes" id="UP000030661">
    <property type="component" value="Unassembled WGS sequence"/>
</dbReference>
<evidence type="ECO:0000256" key="4">
    <source>
        <dbReference type="SAM" id="Coils"/>
    </source>
</evidence>
<feature type="domain" description="PAC" evidence="8">
    <location>
        <begin position="1019"/>
        <end position="1071"/>
    </location>
</feature>
<reference evidence="9" key="1">
    <citation type="journal article" date="2015" name="PeerJ">
        <title>First genomic representation of candidate bacterial phylum KSB3 points to enhanced environmental sensing as a trigger of wastewater bulking.</title>
        <authorList>
            <person name="Sekiguchi Y."/>
            <person name="Ohashi A."/>
            <person name="Parks D.H."/>
            <person name="Yamauchi T."/>
            <person name="Tyson G.W."/>
            <person name="Hugenholtz P."/>
        </authorList>
    </citation>
    <scope>NUCLEOTIDE SEQUENCE [LARGE SCALE GENOMIC DNA]</scope>
</reference>
<dbReference type="SUPFAM" id="SSF63829">
    <property type="entry name" value="Calcium-dependent phosphotriesterase"/>
    <property type="match status" value="4"/>
</dbReference>
<dbReference type="eggNOG" id="COG2205">
    <property type="taxonomic scope" value="Bacteria"/>
</dbReference>
<dbReference type="SUPFAM" id="SSF55785">
    <property type="entry name" value="PYP-like sensor domain (PAS domain)"/>
    <property type="match status" value="5"/>
</dbReference>
<dbReference type="CDD" id="cd00082">
    <property type="entry name" value="HisKA"/>
    <property type="match status" value="1"/>
</dbReference>
<dbReference type="SMART" id="SM00091">
    <property type="entry name" value="PAS"/>
    <property type="match status" value="5"/>
</dbReference>
<keyword evidence="9" id="KW-0418">Kinase</keyword>
<dbReference type="eggNOG" id="COG4191">
    <property type="taxonomic scope" value="Bacteria"/>
</dbReference>
<dbReference type="Gene3D" id="1.10.287.130">
    <property type="match status" value="1"/>
</dbReference>
<feature type="coiled-coil region" evidence="4">
    <location>
        <begin position="1440"/>
        <end position="1467"/>
    </location>
</feature>
<feature type="domain" description="PAC" evidence="8">
    <location>
        <begin position="1274"/>
        <end position="1326"/>
    </location>
</feature>
<dbReference type="Gene3D" id="2.60.40.10">
    <property type="entry name" value="Immunoglobulins"/>
    <property type="match status" value="1"/>
</dbReference>
<dbReference type="eggNOG" id="COG2202">
    <property type="taxonomic scope" value="Bacteria"/>
</dbReference>
<sequence length="1919" mass="218293">MNKLCNWKNICCRGCRVIGWKQKLLCAGILLLLFKFIFVLLPRPEQSSTTPHLQVQSEQAAQKKEDRSVFSLAALAEEKLRFEAISGQQGMPGSSIACILQDRRGFLWFGTDDGLTRYDGYAFTVYRHDPGNPQSLGHNNIQTLYEDQIGNLWIGTEGGGLNKFDRAAERFVRYQHDPQVPHSLSHNVVTAIAEDQAGNLWIGTEAGLNRFDRTSGRFTRYYANLENPQSLSHNRIWDLRTDHSGRLWIGTENGLDRFDQERHEFVHYRHHPQDPQSICGNQIMTLHEDRSGSLWIGTDSGLALFHQDTGLFSCYRHDPANPYSVSHNRIIALVEDQAGALWIGTEGGGLNRFSRESRQFQRYQAHAADQNGLGSNYISTVYEDRAGVLWIGSYGGGLYKFVPQKTAFRTYVHNPYKPNSLSHNMVFSILEDREGMLWVGTFGGGLNQIDRATGNVTRYQHHPDDPNSLSHDAIWTLIEDHAGMLWIGTEGGGLNRFDRKTSQFTHYRHDPINSDSLGNDTVSSLLEDHAGNLWVGTLGGGLNKLDPSTEQFAHYLPDPIRPDSTISDYAISTLYEDQSGLLWIGTFSRGLNRFDPQTARFTHYQNDPDTVGSISNNTIWSIYEDQAGMLWIGTSGGLNKFDRSANTFNTYRLSHGLPSDVIYGIVEDLQGYLWLSTNNGLSRFDPRTTMCKNYYASDGLQNNYFSPNAYYKDARGELFFGGFKGLTAFYPEHIGENSYIPPIVITSFALFNQAVSPGTFYNRPTKKHDGSVEYELQPSPLQRAITETFAITLSHREDVFSFEFAALDFSIPEKNQYAYIMEGFDEEWTFSGSRRFAQYTDLPEGTYTFRVKGSNSDGVWNHEGAAIQITIVPPFWRTLWFEAFRGLFLVALVIFGYIVRTKKIRYQKRMLEVQVQERTKDLQEHARRMEDEIIERKHAEKALKESEEYNRLIIETMNEGLAAFDQHSVIMYANSKLCEMFGYTRGEMLGTHITNYVDEKNFLTLQNKIRCKTKGKRITPYELECIRKDGTRFPVIVSPQPIFDKDEHLTSGVVVITDITSLKQTQNALEQAKAFTESIINNVPEVIYSTDGNMKLTYISPKCEQLYGYTPDEFFHAPDLYLKMIHPEDVSRLIEQLKTLMSGQMVSQEYRIIKKDGQIRWVRESAIPTLDHRGRLERLDASVYDITELKQAEQALAEERKLLRTLIDTIPDVVYVKDKAGRYLTTNQAFVQLLNAKSEQELLGKTVFDLMSEHEAQATTELEAAIYQTGEPLLSREMLYENLGGKTVWMLKSTVPLRNDVGEIIGVLGINRDITEHKKAERETAYLAAIIESTEDTAVIKDLDFKIIAANRAYLRSIGKPLDGVLGKTEGEIWKNRVDQATLQKWREDDLAALQLRPGEVIVEEDTFPDCECALHFRTLLIKTFPIFDRQGTLIGIADMSTDITERKQAEEALRESEEKYRVLFENLQDVFYRADKKGNILLISPSVEYIMGYTPEEAVRLNLLRDVYVYPQQREEFVSQIKKRGYIEGFEVQLKRKDGTFIWASVNSHAYKDKDGNMLGIEGIARDITARKYTEEELIEANIELKTILDNLKRTQAQLIQSEKMAALGQLIAGIAHEINTPLGAIRASIGNITNALSQSLEQLPLLFQHLSSEQQQQFLSFINTALHQKKYLTSKEERILRRQLRNALDDLHIHDADSTADTLVDMGIYENLPSFASLLQTQQAALILQTAYNLSTQKYNSDNILTAIERVSKIVFALKSYAHYDYSGEMIRANITEGIDVVLTLYHNQLKHGIEVIKHYQTVPEILCYPDELNQVWTNLIHNAVQAMQEQGTLHITVSQQEQHIVVAITDSGCGIPEEIQARIFEPFFTTRPSGEGSGLGLDIVHKIIDKHQGKITVNSQPGNTTFCIFLPINQRN</sequence>
<comment type="catalytic activity">
    <reaction evidence="1">
        <text>ATP + protein L-histidine = ADP + protein N-phospho-L-histidine.</text>
        <dbReference type="EC" id="2.7.13.3"/>
    </reaction>
</comment>
<dbReference type="STRING" id="1499967.U27_01861"/>
<keyword evidence="5" id="KW-1133">Transmembrane helix</keyword>
<dbReference type="EC" id="2.7.13.3" evidence="2"/>
<dbReference type="GO" id="GO:0000155">
    <property type="term" value="F:phosphorelay sensor kinase activity"/>
    <property type="evidence" value="ECO:0007669"/>
    <property type="project" value="InterPro"/>
</dbReference>
<feature type="domain" description="PAC" evidence="8">
    <location>
        <begin position="1146"/>
        <end position="1198"/>
    </location>
</feature>
<dbReference type="InterPro" id="IPR015943">
    <property type="entry name" value="WD40/YVTN_repeat-like_dom_sf"/>
</dbReference>
<evidence type="ECO:0000256" key="2">
    <source>
        <dbReference type="ARBA" id="ARBA00012438"/>
    </source>
</evidence>
<dbReference type="CDD" id="cd00130">
    <property type="entry name" value="PAS"/>
    <property type="match status" value="4"/>
</dbReference>
<feature type="transmembrane region" description="Helical" evidence="5">
    <location>
        <begin position="24"/>
        <end position="41"/>
    </location>
</feature>
<proteinExistence type="predicted"/>
<feature type="domain" description="PAS" evidence="7">
    <location>
        <begin position="1199"/>
        <end position="1270"/>
    </location>
</feature>
<dbReference type="NCBIfam" id="TIGR00229">
    <property type="entry name" value="sensory_box"/>
    <property type="match status" value="5"/>
</dbReference>
<keyword evidence="5" id="KW-0472">Membrane</keyword>
<keyword evidence="4" id="KW-0175">Coiled coil</keyword>
<dbReference type="InterPro" id="IPR001610">
    <property type="entry name" value="PAC"/>
</dbReference>
<dbReference type="Pfam" id="PF07494">
    <property type="entry name" value="Reg_prop"/>
    <property type="match status" value="12"/>
</dbReference>
<dbReference type="SMART" id="SM00086">
    <property type="entry name" value="PAC"/>
    <property type="match status" value="5"/>
</dbReference>
<dbReference type="Pfam" id="PF02518">
    <property type="entry name" value="HATPase_c"/>
    <property type="match status" value="1"/>
</dbReference>
<dbReference type="InterPro" id="IPR035965">
    <property type="entry name" value="PAS-like_dom_sf"/>
</dbReference>
<keyword evidence="5" id="KW-0812">Transmembrane</keyword>
<dbReference type="Pfam" id="PF08447">
    <property type="entry name" value="PAS_3"/>
    <property type="match status" value="1"/>
</dbReference>
<dbReference type="InterPro" id="IPR013783">
    <property type="entry name" value="Ig-like_fold"/>
</dbReference>
<evidence type="ECO:0000256" key="1">
    <source>
        <dbReference type="ARBA" id="ARBA00000085"/>
    </source>
</evidence>
<protein>
    <recommendedName>
        <fullName evidence="2">histidine kinase</fullName>
        <ecNumber evidence="2">2.7.13.3</ecNumber>
    </recommendedName>
</protein>
<dbReference type="InterPro" id="IPR003661">
    <property type="entry name" value="HisK_dim/P_dom"/>
</dbReference>
<dbReference type="InterPro" id="IPR011110">
    <property type="entry name" value="Reg_prop"/>
</dbReference>
<dbReference type="PROSITE" id="PS50112">
    <property type="entry name" value="PAS"/>
    <property type="match status" value="4"/>
</dbReference>
<evidence type="ECO:0000259" key="8">
    <source>
        <dbReference type="PROSITE" id="PS50113"/>
    </source>
</evidence>
<dbReference type="SUPFAM" id="SSF55874">
    <property type="entry name" value="ATPase domain of HSP90 chaperone/DNA topoisomerase II/histidine kinase"/>
    <property type="match status" value="1"/>
</dbReference>
<feature type="domain" description="PAC" evidence="8">
    <location>
        <begin position="1529"/>
        <end position="1581"/>
    </location>
</feature>
<dbReference type="InterPro" id="IPR005467">
    <property type="entry name" value="His_kinase_dom"/>
</dbReference>
<dbReference type="InterPro" id="IPR011123">
    <property type="entry name" value="Y_Y_Y"/>
</dbReference>
<dbReference type="PROSITE" id="PS50113">
    <property type="entry name" value="PAC"/>
    <property type="match status" value="5"/>
</dbReference>
<evidence type="ECO:0000313" key="9">
    <source>
        <dbReference type="EMBL" id="GAK55030.1"/>
    </source>
</evidence>